<dbReference type="OrthoDB" id="7949713at2"/>
<keyword evidence="3" id="KW-1185">Reference proteome</keyword>
<dbReference type="AlphaFoldDB" id="A0A646KWX1"/>
<feature type="compositionally biased region" description="Basic and acidic residues" evidence="1">
    <location>
        <begin position="134"/>
        <end position="143"/>
    </location>
</feature>
<proteinExistence type="predicted"/>
<evidence type="ECO:0000313" key="3">
    <source>
        <dbReference type="Proteomes" id="UP000419138"/>
    </source>
</evidence>
<dbReference type="EMBL" id="VCLA01000202">
    <property type="protein sequence ID" value="MQT05506.1"/>
    <property type="molecule type" value="Genomic_DNA"/>
</dbReference>
<name>A0A646KWX1_STRJU</name>
<feature type="region of interest" description="Disordered" evidence="1">
    <location>
        <begin position="39"/>
        <end position="202"/>
    </location>
</feature>
<gene>
    <name evidence="2" type="ORF">FF041_37075</name>
</gene>
<reference evidence="2 3" key="1">
    <citation type="submission" date="2019-05" db="EMBL/GenBank/DDBJ databases">
        <title>Comparative genomics and metabolomics analyses of clavulanic acid producing Streptomyces species provides insight into specialized metabolism and evolution of beta-lactam biosynthetic gene clusters.</title>
        <authorList>
            <person name="Moore M.A."/>
            <person name="Cruz-Morales P."/>
            <person name="Barona Gomez F."/>
            <person name="Kapil T."/>
        </authorList>
    </citation>
    <scope>NUCLEOTIDE SEQUENCE [LARGE SCALE GENOMIC DNA]</scope>
    <source>
        <strain evidence="2 3">NRRL 5741</strain>
    </source>
</reference>
<accession>A0A646KWX1</accession>
<feature type="compositionally biased region" description="Basic and acidic residues" evidence="1">
    <location>
        <begin position="101"/>
        <end position="118"/>
    </location>
</feature>
<dbReference type="Proteomes" id="UP000419138">
    <property type="component" value="Unassembled WGS sequence"/>
</dbReference>
<feature type="region of interest" description="Disordered" evidence="1">
    <location>
        <begin position="1"/>
        <end position="22"/>
    </location>
</feature>
<feature type="compositionally biased region" description="Basic and acidic residues" evidence="1">
    <location>
        <begin position="174"/>
        <end position="187"/>
    </location>
</feature>
<feature type="compositionally biased region" description="Gly residues" evidence="1">
    <location>
        <begin position="190"/>
        <end position="202"/>
    </location>
</feature>
<comment type="caution">
    <text evidence="2">The sequence shown here is derived from an EMBL/GenBank/DDBJ whole genome shotgun (WGS) entry which is preliminary data.</text>
</comment>
<protein>
    <submittedName>
        <fullName evidence="2">Uncharacterized protein</fullName>
    </submittedName>
</protein>
<evidence type="ECO:0000313" key="2">
    <source>
        <dbReference type="EMBL" id="MQT05506.1"/>
    </source>
</evidence>
<evidence type="ECO:0000256" key="1">
    <source>
        <dbReference type="SAM" id="MobiDB-lite"/>
    </source>
</evidence>
<dbReference type="RefSeq" id="WP_153487208.1">
    <property type="nucleotide sequence ID" value="NZ_JBEPDZ010000071.1"/>
</dbReference>
<sequence length="202" mass="20856">MSVISSPKAESRKSGTGRLRRTGTLAVLLLSAALVATGCSSDEKEETVAEASSQAKPAEQGSEAGKGDAVAYAKCMRKNGQPNFPDPQPGGALTLPQGVDPRSDEFKKSDDACKEYRPTKGSGEEPGGGWSSDDQVKYAECMRKNGVPEFPDPNPTEKGMVLGKDAGIDPKSAQFEKADTACKEHKPQGAPGGGPGQGGSGS</sequence>
<organism evidence="2 3">
    <name type="scientific">Streptomyces jumonjinensis</name>
    <dbReference type="NCBI Taxonomy" id="1945"/>
    <lineage>
        <taxon>Bacteria</taxon>
        <taxon>Bacillati</taxon>
        <taxon>Actinomycetota</taxon>
        <taxon>Actinomycetes</taxon>
        <taxon>Kitasatosporales</taxon>
        <taxon>Streptomycetaceae</taxon>
        <taxon>Streptomyces</taxon>
    </lineage>
</organism>